<dbReference type="Proteomes" id="UP000186132">
    <property type="component" value="Unassembled WGS sequence"/>
</dbReference>
<dbReference type="InterPro" id="IPR006311">
    <property type="entry name" value="TAT_signal"/>
</dbReference>
<evidence type="ECO:0000313" key="5">
    <source>
        <dbReference type="Proteomes" id="UP000186132"/>
    </source>
</evidence>
<evidence type="ECO:0000256" key="1">
    <source>
        <dbReference type="SAM" id="MobiDB-lite"/>
    </source>
</evidence>
<dbReference type="PROSITE" id="PS51318">
    <property type="entry name" value="TAT"/>
    <property type="match status" value="1"/>
</dbReference>
<feature type="transmembrane region" description="Helical" evidence="2">
    <location>
        <begin position="558"/>
        <end position="578"/>
    </location>
</feature>
<dbReference type="STRING" id="1206085.SAMN05443575_1839"/>
<evidence type="ECO:0000313" key="4">
    <source>
        <dbReference type="EMBL" id="SHG25757.1"/>
    </source>
</evidence>
<feature type="chain" id="PRO_5038697275" description="Choice-of-anchor G family protein" evidence="3">
    <location>
        <begin position="37"/>
        <end position="586"/>
    </location>
</feature>
<evidence type="ECO:0008006" key="6">
    <source>
        <dbReference type="Google" id="ProtNLM"/>
    </source>
</evidence>
<gene>
    <name evidence="4" type="ORF">SAMN05443575_1839</name>
</gene>
<keyword evidence="2" id="KW-0472">Membrane</keyword>
<evidence type="ECO:0000256" key="2">
    <source>
        <dbReference type="SAM" id="Phobius"/>
    </source>
</evidence>
<protein>
    <recommendedName>
        <fullName evidence="6">Choice-of-anchor G family protein</fullName>
    </recommendedName>
</protein>
<accession>A0A1M5IBZ5</accession>
<keyword evidence="2" id="KW-1133">Transmembrane helix</keyword>
<evidence type="ECO:0000256" key="3">
    <source>
        <dbReference type="SAM" id="SignalP"/>
    </source>
</evidence>
<name>A0A1M5IBZ5_9ACTN</name>
<organism evidence="4 5">
    <name type="scientific">Jatrophihabitans endophyticus</name>
    <dbReference type="NCBI Taxonomy" id="1206085"/>
    <lineage>
        <taxon>Bacteria</taxon>
        <taxon>Bacillati</taxon>
        <taxon>Actinomycetota</taxon>
        <taxon>Actinomycetes</taxon>
        <taxon>Jatrophihabitantales</taxon>
        <taxon>Jatrophihabitantaceae</taxon>
        <taxon>Jatrophihabitans</taxon>
    </lineage>
</organism>
<feature type="signal peptide" evidence="3">
    <location>
        <begin position="1"/>
        <end position="36"/>
    </location>
</feature>
<keyword evidence="2" id="KW-0812">Transmembrane</keyword>
<proteinExistence type="predicted"/>
<keyword evidence="3" id="KW-0732">Signal</keyword>
<feature type="region of interest" description="Disordered" evidence="1">
    <location>
        <begin position="513"/>
        <end position="536"/>
    </location>
</feature>
<dbReference type="NCBIfam" id="NF033766">
    <property type="entry name" value="choice_anch_G"/>
    <property type="match status" value="1"/>
</dbReference>
<sequence length="586" mass="57563">MSLVQRSTPRPVRRSRRGRLVAATAAVGLASTAIVAAGGGTASAADLPNAQAVGRFLDGAAGGNPIQSLADLQDARAKAPGDTSDQNPLDVKALNAIDLPLTNAVSIPSKPAVDAGVVNQVATANLNGKSLGAAGAVADDGGASLGDDNDGAPQSATINLTGAALGDVTIPGVPALPDLGLGALPGASPAALGGVTGSVGAVYAQVGTRKGGDVITPSSGIASLNLSLESPALGALLTQLKGALSGSSLSSLPIAGITGLPTGFTLPAGCTLTDPTPKTLDFKNGVTIDVPDATIAVNLKKLLSTVLGKDISNLSTSNFDLVAFLVKNLPTILSKGLTAAVTGITDELKGQFTACSKLVTDASALSGLTAVIDAINAALATGQKQLLGAIDDISDQLGAAGGTSALGQLADGLQNLLDIGLNVQSGPGHEPKDSTYSYESNLEATPNQSTEVVENQTLVRAIEINVLDADGVAPSSASITELTGTGAARAVRPLALAPGDGVLNVALANAAAGPSQAPVTEPTTTAPTTDPATVVPATNIPTGIPAGAAGESDGGLPVLPLVAILALLFVGGGAFWQLRLRGGRLH</sequence>
<dbReference type="AlphaFoldDB" id="A0A1M5IBZ5"/>
<dbReference type="EMBL" id="FQVU01000002">
    <property type="protein sequence ID" value="SHG25757.1"/>
    <property type="molecule type" value="Genomic_DNA"/>
</dbReference>
<keyword evidence="5" id="KW-1185">Reference proteome</keyword>
<dbReference type="RefSeq" id="WP_073388858.1">
    <property type="nucleotide sequence ID" value="NZ_FQVU01000002.1"/>
</dbReference>
<reference evidence="5" key="1">
    <citation type="submission" date="2016-11" db="EMBL/GenBank/DDBJ databases">
        <authorList>
            <person name="Varghese N."/>
            <person name="Submissions S."/>
        </authorList>
    </citation>
    <scope>NUCLEOTIDE SEQUENCE [LARGE SCALE GENOMIC DNA]</scope>
    <source>
        <strain evidence="5">DSM 45627</strain>
    </source>
</reference>
<dbReference type="InterPro" id="IPR047900">
    <property type="entry name" value="Choice_anch_G"/>
</dbReference>